<dbReference type="Ensembl" id="ENSCINT00000000202.3">
    <property type="protein sequence ID" value="ENSCINP00000000202.3"/>
    <property type="gene ID" value="ENSCING00000000132.3"/>
</dbReference>
<dbReference type="KEGG" id="cin:100185032"/>
<reference evidence="3" key="4">
    <citation type="submission" date="2025-09" db="UniProtKB">
        <authorList>
            <consortium name="Ensembl"/>
        </authorList>
    </citation>
    <scope>IDENTIFICATION</scope>
</reference>
<dbReference type="GO" id="GO:0005886">
    <property type="term" value="C:plasma membrane"/>
    <property type="evidence" value="ECO:0000318"/>
    <property type="project" value="GO_Central"/>
</dbReference>
<accession>A0A1W2WEU0</accession>
<comment type="function">
    <text evidence="2">May mediate accelerated ATP-independent bidirectional transbilayer migration of phospholipids upon binding calcium ions that results in a loss of phospholipid asymmetry in the plasma membrane.</text>
</comment>
<reference evidence="4" key="1">
    <citation type="journal article" date="2002" name="Science">
        <title>The draft genome of Ciona intestinalis: insights into chordate and vertebrate origins.</title>
        <authorList>
            <person name="Dehal P."/>
            <person name="Satou Y."/>
            <person name="Campbell R.K."/>
            <person name="Chapman J."/>
            <person name="Degnan B."/>
            <person name="De Tomaso A."/>
            <person name="Davidson B."/>
            <person name="Di Gregorio A."/>
            <person name="Gelpke M."/>
            <person name="Goodstein D.M."/>
            <person name="Harafuji N."/>
            <person name="Hastings K.E."/>
            <person name="Ho I."/>
            <person name="Hotta K."/>
            <person name="Huang W."/>
            <person name="Kawashima T."/>
            <person name="Lemaire P."/>
            <person name="Martinez D."/>
            <person name="Meinertzhagen I.A."/>
            <person name="Necula S."/>
            <person name="Nonaka M."/>
            <person name="Putnam N."/>
            <person name="Rash S."/>
            <person name="Saiga H."/>
            <person name="Satake M."/>
            <person name="Terry A."/>
            <person name="Yamada L."/>
            <person name="Wang H.G."/>
            <person name="Awazu S."/>
            <person name="Azumi K."/>
            <person name="Boore J."/>
            <person name="Branno M."/>
            <person name="Chin-Bow S."/>
            <person name="DeSantis R."/>
            <person name="Doyle S."/>
            <person name="Francino P."/>
            <person name="Keys D.N."/>
            <person name="Haga S."/>
            <person name="Hayashi H."/>
            <person name="Hino K."/>
            <person name="Imai K.S."/>
            <person name="Inaba K."/>
            <person name="Kano S."/>
            <person name="Kobayashi K."/>
            <person name="Kobayashi M."/>
            <person name="Lee B.I."/>
            <person name="Makabe K.W."/>
            <person name="Manohar C."/>
            <person name="Matassi G."/>
            <person name="Medina M."/>
            <person name="Mochizuki Y."/>
            <person name="Mount S."/>
            <person name="Morishita T."/>
            <person name="Miura S."/>
            <person name="Nakayama A."/>
            <person name="Nishizaka S."/>
            <person name="Nomoto H."/>
            <person name="Ohta F."/>
            <person name="Oishi K."/>
            <person name="Rigoutsos I."/>
            <person name="Sano M."/>
            <person name="Sasaki A."/>
            <person name="Sasakura Y."/>
            <person name="Shoguchi E."/>
            <person name="Shin-i T."/>
            <person name="Spagnuolo A."/>
            <person name="Stainier D."/>
            <person name="Suzuki M.M."/>
            <person name="Tassy O."/>
            <person name="Takatori N."/>
            <person name="Tokuoka M."/>
            <person name="Yagi K."/>
            <person name="Yoshizaki F."/>
            <person name="Wada S."/>
            <person name="Zhang C."/>
            <person name="Hyatt P.D."/>
            <person name="Larimer F."/>
            <person name="Detter C."/>
            <person name="Doggett N."/>
            <person name="Glavina T."/>
            <person name="Hawkins T."/>
            <person name="Richardson P."/>
            <person name="Lucas S."/>
            <person name="Kohara Y."/>
            <person name="Levine M."/>
            <person name="Satoh N."/>
            <person name="Rokhsar D.S."/>
        </authorList>
    </citation>
    <scope>NUCLEOTIDE SEQUENCE [LARGE SCALE GENOMIC DNA]</scope>
</reference>
<reference evidence="3" key="3">
    <citation type="submission" date="2025-08" db="UniProtKB">
        <authorList>
            <consortium name="Ensembl"/>
        </authorList>
    </citation>
    <scope>IDENTIFICATION</scope>
</reference>
<dbReference type="OrthoDB" id="191150at2759"/>
<dbReference type="GO" id="GO:0017121">
    <property type="term" value="P:plasma membrane phospholipid scrambling"/>
    <property type="evidence" value="ECO:0000318"/>
    <property type="project" value="GO_Central"/>
</dbReference>
<dbReference type="InterPro" id="IPR005552">
    <property type="entry name" value="Scramblase"/>
</dbReference>
<dbReference type="GeneID" id="100185032"/>
<keyword evidence="2" id="KW-0106">Calcium</keyword>
<dbReference type="PANTHER" id="PTHR23248">
    <property type="entry name" value="PHOSPHOLIPID SCRAMBLASE-RELATED"/>
    <property type="match status" value="1"/>
</dbReference>
<sequence>MAHTQQPSFGTIYDARPKTQWMEMPASVPGCPPGLEYLTQLDQVLIQQQVEIFEAMTDIETKNRYAIKNTLGQQCYFAKEESSLFQRLCCGTGRGFEIKVTNNAGQEVMRMRRKFKCCAGCCWCANSDTCAFYLEVESPTGTFIGGVRQSQSCWYPMYQVIDANERPVFNIDGPCCPCSGPCCTSDNDFLVTTSDGAVTQVGKITREYAGLMKEAFTDATNFAVTFPMDLDVRMKAVLMGATLLIDFMYYETDKNNDS</sequence>
<gene>
    <name evidence="3" type="primary">LOC100185032</name>
</gene>
<dbReference type="GeneTree" id="ENSGT00940000166503"/>
<dbReference type="HOGENOM" id="CLU_053024_2_0_1"/>
<dbReference type="RefSeq" id="XP_002126347.2">
    <property type="nucleotide sequence ID" value="XM_002126311.5"/>
</dbReference>
<evidence type="ECO:0000256" key="2">
    <source>
        <dbReference type="RuleBase" id="RU363116"/>
    </source>
</evidence>
<dbReference type="InParanoid" id="F7A0S5"/>
<dbReference type="FunCoup" id="F7A0S5">
    <property type="interactions" value="11"/>
</dbReference>
<dbReference type="GO" id="GO:0017128">
    <property type="term" value="F:phospholipid scramblase activity"/>
    <property type="evidence" value="ECO:0000318"/>
    <property type="project" value="GO_Central"/>
</dbReference>
<dbReference type="Pfam" id="PF03803">
    <property type="entry name" value="Scramblase"/>
    <property type="match status" value="1"/>
</dbReference>
<name>F7A0S5_CIOIN</name>
<protein>
    <recommendedName>
        <fullName evidence="2">Phospholipid scramblase</fullName>
    </recommendedName>
</protein>
<dbReference type="EMBL" id="EAAA01001790">
    <property type="status" value="NOT_ANNOTATED_CDS"/>
    <property type="molecule type" value="Genomic_DNA"/>
</dbReference>
<evidence type="ECO:0000313" key="3">
    <source>
        <dbReference type="Ensembl" id="ENSCINP00000000202.3"/>
    </source>
</evidence>
<dbReference type="Proteomes" id="UP000008144">
    <property type="component" value="Chromosome 3"/>
</dbReference>
<dbReference type="PANTHER" id="PTHR23248:SF63">
    <property type="entry name" value="PHOSPHOLIPID SCRAMBLASE"/>
    <property type="match status" value="1"/>
</dbReference>
<reference evidence="3" key="2">
    <citation type="journal article" date="2008" name="Genome Biol.">
        <title>Improved genome assembly and evidence-based global gene model set for the chordate Ciona intestinalis: new insight into intron and operon populations.</title>
        <authorList>
            <person name="Satou Y."/>
            <person name="Mineta K."/>
            <person name="Ogasawara M."/>
            <person name="Sasakura Y."/>
            <person name="Shoguchi E."/>
            <person name="Ueno K."/>
            <person name="Yamada L."/>
            <person name="Matsumoto J."/>
            <person name="Wasserscheid J."/>
            <person name="Dewar K."/>
            <person name="Wiley G.B."/>
            <person name="Macmil S.L."/>
            <person name="Roe B.A."/>
            <person name="Zeller R.W."/>
            <person name="Hastings K.E."/>
            <person name="Lemaire P."/>
            <person name="Lindquist E."/>
            <person name="Endo T."/>
            <person name="Hotta K."/>
            <person name="Inaba K."/>
        </authorList>
    </citation>
    <scope>NUCLEOTIDE SEQUENCE [LARGE SCALE GENOMIC DNA]</scope>
    <source>
        <strain evidence="3">wild type</strain>
    </source>
</reference>
<evidence type="ECO:0000313" key="4">
    <source>
        <dbReference type="Proteomes" id="UP000008144"/>
    </source>
</evidence>
<proteinExistence type="inferred from homology"/>
<keyword evidence="4" id="KW-1185">Reference proteome</keyword>
<dbReference type="AlphaFoldDB" id="F7A0S5"/>
<comment type="cofactor">
    <cofactor evidence="2">
        <name>Ca(2+)</name>
        <dbReference type="ChEBI" id="CHEBI:29108"/>
    </cofactor>
</comment>
<comment type="similarity">
    <text evidence="1 2">Belongs to the phospholipid scramblase family.</text>
</comment>
<dbReference type="OMA" id="RQHAGFI"/>
<accession>F7A0S5</accession>
<keyword evidence="2" id="KW-0564">Palmitate</keyword>
<organism evidence="3 4">
    <name type="scientific">Ciona intestinalis</name>
    <name type="common">Transparent sea squirt</name>
    <name type="synonym">Ascidia intestinalis</name>
    <dbReference type="NCBI Taxonomy" id="7719"/>
    <lineage>
        <taxon>Eukaryota</taxon>
        <taxon>Metazoa</taxon>
        <taxon>Chordata</taxon>
        <taxon>Tunicata</taxon>
        <taxon>Ascidiacea</taxon>
        <taxon>Phlebobranchia</taxon>
        <taxon>Cionidae</taxon>
        <taxon>Ciona</taxon>
    </lineage>
</organism>
<evidence type="ECO:0000256" key="1">
    <source>
        <dbReference type="ARBA" id="ARBA00005350"/>
    </source>
</evidence>
<keyword evidence="2" id="KW-0449">Lipoprotein</keyword>